<evidence type="ECO:0000313" key="2">
    <source>
        <dbReference type="EMBL" id="OAQ25258.1"/>
    </source>
</evidence>
<feature type="region of interest" description="Disordered" evidence="1">
    <location>
        <begin position="1243"/>
        <end position="1272"/>
    </location>
</feature>
<evidence type="ECO:0000256" key="1">
    <source>
        <dbReference type="SAM" id="MobiDB-lite"/>
    </source>
</evidence>
<feature type="region of interest" description="Disordered" evidence="1">
    <location>
        <begin position="1025"/>
        <end position="1168"/>
    </location>
</feature>
<proteinExistence type="predicted"/>
<gene>
    <name evidence="2" type="ORF">K457DRAFT_35351</name>
</gene>
<dbReference type="STRING" id="1314771.A0A197JJV5"/>
<dbReference type="PANTHER" id="PTHR24216:SF65">
    <property type="entry name" value="PAXILLIN-LIKE PROTEIN 1"/>
    <property type="match status" value="1"/>
</dbReference>
<feature type="compositionally biased region" description="Pro residues" evidence="1">
    <location>
        <begin position="664"/>
        <end position="674"/>
    </location>
</feature>
<feature type="compositionally biased region" description="Low complexity" evidence="1">
    <location>
        <begin position="1136"/>
        <end position="1149"/>
    </location>
</feature>
<feature type="compositionally biased region" description="Acidic residues" evidence="1">
    <location>
        <begin position="209"/>
        <end position="218"/>
    </location>
</feature>
<reference evidence="2 3" key="1">
    <citation type="submission" date="2016-05" db="EMBL/GenBank/DDBJ databases">
        <title>Genome sequencing reveals origins of a unique bacterial endosymbiosis in the earliest lineages of terrestrial Fungi.</title>
        <authorList>
            <consortium name="DOE Joint Genome Institute"/>
            <person name="Uehling J."/>
            <person name="Gryganskyi A."/>
            <person name="Hameed K."/>
            <person name="Tschaplinski T."/>
            <person name="Misztal P."/>
            <person name="Wu S."/>
            <person name="Desiro A."/>
            <person name="Vande Pol N."/>
            <person name="Du Z.-Y."/>
            <person name="Zienkiewicz A."/>
            <person name="Zienkiewicz K."/>
            <person name="Morin E."/>
            <person name="Tisserant E."/>
            <person name="Splivallo R."/>
            <person name="Hainaut M."/>
            <person name="Henrissat B."/>
            <person name="Ohm R."/>
            <person name="Kuo A."/>
            <person name="Yan J."/>
            <person name="Lipzen A."/>
            <person name="Nolan M."/>
            <person name="Labutti K."/>
            <person name="Barry K."/>
            <person name="Goldstein A."/>
            <person name="Labbe J."/>
            <person name="Schadt C."/>
            <person name="Tuskan G."/>
            <person name="Grigoriev I."/>
            <person name="Martin F."/>
            <person name="Vilgalys R."/>
            <person name="Bonito G."/>
        </authorList>
    </citation>
    <scope>NUCLEOTIDE SEQUENCE [LARGE SCALE GENOMIC DNA]</scope>
    <source>
        <strain evidence="2 3">AG-77</strain>
    </source>
</reference>
<dbReference type="Proteomes" id="UP000078512">
    <property type="component" value="Unassembled WGS sequence"/>
</dbReference>
<feature type="compositionally biased region" description="Polar residues" evidence="1">
    <location>
        <begin position="1252"/>
        <end position="1269"/>
    </location>
</feature>
<protein>
    <submittedName>
        <fullName evidence="2">Uncharacterized protein</fullName>
    </submittedName>
</protein>
<organism evidence="2 3">
    <name type="scientific">Linnemannia elongata AG-77</name>
    <dbReference type="NCBI Taxonomy" id="1314771"/>
    <lineage>
        <taxon>Eukaryota</taxon>
        <taxon>Fungi</taxon>
        <taxon>Fungi incertae sedis</taxon>
        <taxon>Mucoromycota</taxon>
        <taxon>Mortierellomycotina</taxon>
        <taxon>Mortierellomycetes</taxon>
        <taxon>Mortierellales</taxon>
        <taxon>Mortierellaceae</taxon>
        <taxon>Linnemannia</taxon>
    </lineage>
</organism>
<feature type="compositionally biased region" description="Low complexity" evidence="1">
    <location>
        <begin position="1068"/>
        <end position="1083"/>
    </location>
</feature>
<feature type="compositionally biased region" description="Acidic residues" evidence="1">
    <location>
        <begin position="245"/>
        <end position="263"/>
    </location>
</feature>
<dbReference type="EMBL" id="KV442081">
    <property type="protein sequence ID" value="OAQ25258.1"/>
    <property type="molecule type" value="Genomic_DNA"/>
</dbReference>
<accession>A0A197JJV5</accession>
<feature type="compositionally biased region" description="Basic residues" evidence="1">
    <location>
        <begin position="1"/>
        <end position="11"/>
    </location>
</feature>
<feature type="region of interest" description="Disordered" evidence="1">
    <location>
        <begin position="1410"/>
        <end position="1440"/>
    </location>
</feature>
<feature type="region of interest" description="Disordered" evidence="1">
    <location>
        <begin position="630"/>
        <end position="692"/>
    </location>
</feature>
<dbReference type="PANTHER" id="PTHR24216">
    <property type="entry name" value="PAXILLIN-RELATED"/>
    <property type="match status" value="1"/>
</dbReference>
<feature type="compositionally biased region" description="Polar residues" evidence="1">
    <location>
        <begin position="1417"/>
        <end position="1430"/>
    </location>
</feature>
<dbReference type="OrthoDB" id="2448993at2759"/>
<keyword evidence="3" id="KW-1185">Reference proteome</keyword>
<feature type="compositionally biased region" description="Low complexity" evidence="1">
    <location>
        <begin position="12"/>
        <end position="26"/>
    </location>
</feature>
<sequence>MSNNTRRRKRLSSPPSDKSSSRPASPTQQQPSKRPRTGGKRVPTRPMTRSRTRPTLTTTATSYASRPNALAAQGSTLAVLVGVPAVPVSVPAAAALTQQGFYSAVSRNNGHGVYDEEREDETDETDEEDVDEDEGDDEDDDEDDEDEEDGTESEEQDDSQDEDYKDEDNNEDNYKRRKDFDNKRREYENDMLLRQREKEGESDVHADDEASSQEDSSQEDSSQGSSRQGGPTAAAATTTAPVIVIDEEEVEDGEEPELLETAEENYQRFYSRGDFDGDDSSSAIGGAGGTSRSSDSSSRNVRSDNNSRFGIGASTSSSLSSSASTPKGRSRYTSGLLGGGGQLRNQTIPEPLPGTLQAHLIEIDLPLLSENGEEETPKKERYHPEHFTVRERISDMYRLLAYNEKNSLDQIPPFSPTSPLSSSRILALSQALSLAGRSLNTVSDLMDLLIRTYLPQFWLYRAKNKHLNRFARKQPKNPRPRESTLLATCVDCGFKFEKTPVFAPPATVRKADNEKRAVDKVKKQQGRDGKNTRAAAKERTLISATILRKYYQDQFPDAGIRYWSSLLTSQNVDDIFNNNRQEDDYDGNLDHFGLKEEGHHVDCPTNFYSTSEKATKLHFGWDLVVGHQHADVPRFPNPQRTTPPPLPPPSDRPHQPHRHSLAPPGMPTPSPSPRSSPTRTLKPGSRAPPQHTYYPARSLMASFCHLLPRDLEFTTNELRKLFTYFVWHPWFDCDFQAITIRRGYDELWPLFLLRDEDEEVTEQEMQIESEKILEIKKKKRLEAGALRKLEAKKSGYRSATQRNQKPSKEAPKAPEPSLTPEYIEYKRQTQMETRFTTSFERGLSNHGVIRMIRNRSLEEYTRVARQVRRGWVFGSRYLQYYQSQNQGQTQDQGLSLGHTTATTPAAPHITHFEKTPVYPGSIHIFTANDRTLVEKGGKLYIEPDEWYPIEEIPRFQNTAWTRPERADALDRLKKEVREWWDKDAEAQRKKSGFVLPEFARVRRWPAGRFEMVDGKLKFEVDRSVVEDDRDTETPVAKSRTVSGLRVNRDSDYSPTTSTTDRHRLITGSVRTTRSTVSSATVMRANSQSQVQDMDMDVEMSSTSTSSARAAPSWGPNARSEQDQQHPSQPQHHRVRTPAATTLSTSSSRLQPPCAPTATGSRQSQLHQAQPILQPQHQQVQPPFMTVIPSTNTNTNVNAVARPMAVATGLPTTSSLSNLSTGPEPITSAARRQSRVNAAARPMKTAGPPLTAFPSTKFNTFPSSSTNDNTVAGPMGTARPLTSAYGVHATNVDNYISDLTDPAADFWVMYNGRWQSDGTLSAQYCSSHPAEPTMAFQGTFPRHAAVAPASYVSVSGLQNNVMNDMSQMLNIGAMRYAGVGISSSRPDGNDLRGGFTRMNIGDRSMMRDIERDEDPDVAQQTAKLSGNQLWSEAQGGQGGRH</sequence>
<feature type="compositionally biased region" description="Low complexity" evidence="1">
    <location>
        <begin position="280"/>
        <end position="325"/>
    </location>
</feature>
<feature type="compositionally biased region" description="Low complexity" evidence="1">
    <location>
        <begin position="219"/>
        <end position="244"/>
    </location>
</feature>
<evidence type="ECO:0000313" key="3">
    <source>
        <dbReference type="Proteomes" id="UP000078512"/>
    </source>
</evidence>
<feature type="region of interest" description="Disordered" evidence="1">
    <location>
        <begin position="793"/>
        <end position="820"/>
    </location>
</feature>
<feature type="compositionally biased region" description="Basic and acidic residues" evidence="1">
    <location>
        <begin position="172"/>
        <end position="208"/>
    </location>
</feature>
<feature type="compositionally biased region" description="Acidic residues" evidence="1">
    <location>
        <begin position="116"/>
        <end position="171"/>
    </location>
</feature>
<name>A0A197JJV5_9FUNG</name>
<feature type="compositionally biased region" description="Basic residues" evidence="1">
    <location>
        <begin position="33"/>
        <end position="52"/>
    </location>
</feature>
<feature type="compositionally biased region" description="Pro residues" evidence="1">
    <location>
        <begin position="641"/>
        <end position="650"/>
    </location>
</feature>
<feature type="region of interest" description="Disordered" evidence="1">
    <location>
        <begin position="1"/>
        <end position="67"/>
    </location>
</feature>
<feature type="region of interest" description="Disordered" evidence="1">
    <location>
        <begin position="103"/>
        <end position="351"/>
    </location>
</feature>